<dbReference type="Proteomes" id="UP000494119">
    <property type="component" value="Unassembled WGS sequence"/>
</dbReference>
<sequence length="96" mass="10600">MNDPYLNTARLMLAIAPDVFDTPHFAMKGGTAINMFVQDLPRLSVDIDVVMRSHVPDRSEALEIINTELARAKQAFEQQGYHVAIAGASGRNRAMT</sequence>
<dbReference type="Pfam" id="PF08843">
    <property type="entry name" value="AbiEii"/>
    <property type="match status" value="1"/>
</dbReference>
<dbReference type="AlphaFoldDB" id="A0A6J5GJK5"/>
<dbReference type="RefSeq" id="WP_343052381.1">
    <property type="nucleotide sequence ID" value="NZ_CADIKL010000033.1"/>
</dbReference>
<evidence type="ECO:0008006" key="3">
    <source>
        <dbReference type="Google" id="ProtNLM"/>
    </source>
</evidence>
<accession>A0A6J5GJK5</accession>
<organism evidence="1 2">
    <name type="scientific">Paraburkholderia caffeinitolerans</name>
    <dbReference type="NCBI Taxonomy" id="1723730"/>
    <lineage>
        <taxon>Bacteria</taxon>
        <taxon>Pseudomonadati</taxon>
        <taxon>Pseudomonadota</taxon>
        <taxon>Betaproteobacteria</taxon>
        <taxon>Burkholderiales</taxon>
        <taxon>Burkholderiaceae</taxon>
        <taxon>Paraburkholderia</taxon>
    </lineage>
</organism>
<evidence type="ECO:0000313" key="2">
    <source>
        <dbReference type="Proteomes" id="UP000494119"/>
    </source>
</evidence>
<keyword evidence="2" id="KW-1185">Reference proteome</keyword>
<gene>
    <name evidence="1" type="ORF">LMG28688_05212</name>
</gene>
<proteinExistence type="predicted"/>
<dbReference type="Gene3D" id="3.10.450.620">
    <property type="entry name" value="JHP933, nucleotidyltransferase-like core domain"/>
    <property type="match status" value="1"/>
</dbReference>
<reference evidence="1 2" key="1">
    <citation type="submission" date="2020-04" db="EMBL/GenBank/DDBJ databases">
        <authorList>
            <person name="De Canck E."/>
        </authorList>
    </citation>
    <scope>NUCLEOTIDE SEQUENCE [LARGE SCALE GENOMIC DNA]</scope>
    <source>
        <strain evidence="1 2">LMG 28688</strain>
    </source>
</reference>
<dbReference type="EMBL" id="CADIKL010000033">
    <property type="protein sequence ID" value="CAB3800710.1"/>
    <property type="molecule type" value="Genomic_DNA"/>
</dbReference>
<protein>
    <recommendedName>
        <fullName evidence="3">Nucleotidyl transferase AbiEii/AbiGii toxin family protein</fullName>
    </recommendedName>
</protein>
<name>A0A6J5GJK5_9BURK</name>
<dbReference type="InterPro" id="IPR014942">
    <property type="entry name" value="AbiEii"/>
</dbReference>
<evidence type="ECO:0000313" key="1">
    <source>
        <dbReference type="EMBL" id="CAB3800710.1"/>
    </source>
</evidence>